<dbReference type="Pfam" id="PF10934">
    <property type="entry name" value="Sheath_initiator"/>
    <property type="match status" value="1"/>
</dbReference>
<reference evidence="1 2" key="1">
    <citation type="submission" date="2018-04" db="EMBL/GenBank/DDBJ databases">
        <title>Phage therapy in agriculture - a green tech approach to combat plant pathogenic bacteria.</title>
        <authorList>
            <person name="Djurhuus A.M."/>
            <person name="Carstens A.B."/>
            <person name="Hansen L.H."/>
        </authorList>
    </citation>
    <scope>NUCLEOTIDE SEQUENCE [LARGE SCALE GENOMIC DNA]</scope>
</reference>
<protein>
    <submittedName>
        <fullName evidence="1">Putative structural protein</fullName>
    </submittedName>
</protein>
<dbReference type="KEGG" id="vg:54992695"/>
<sequence length="122" mass="13627">MNNLQLDSNWDIIIGRGTARFSGAPMVAQLVKSRLLTLLGEWQQDTSIGLPWFDSIFGKNSRVSDIQSALANVIRTTPHVLQLVDLQVNADYRGRTLTVTFNALSDFGDVNEIIEWQPQPTV</sequence>
<dbReference type="RefSeq" id="YP_009802161.1">
    <property type="nucleotide sequence ID" value="NC_047978.1"/>
</dbReference>
<proteinExistence type="predicted"/>
<dbReference type="EMBL" id="MH191398">
    <property type="protein sequence ID" value="AWN08651.1"/>
    <property type="molecule type" value="Genomic_DNA"/>
</dbReference>
<organism evidence="1 2">
    <name type="scientific">Erwinia phage Faunus</name>
    <dbReference type="NCBI Taxonomy" id="2182346"/>
    <lineage>
        <taxon>Viruses</taxon>
        <taxon>Duplodnaviria</taxon>
        <taxon>Heunggongvirae</taxon>
        <taxon>Uroviricota</taxon>
        <taxon>Caudoviricetes</taxon>
        <taxon>Chaseviridae</taxon>
        <taxon>Cleopatravirinae</taxon>
        <taxon>Faunusvirus</taxon>
        <taxon>Faunusvirus faunus</taxon>
    </lineage>
</organism>
<dbReference type="InterPro" id="IPR020288">
    <property type="entry name" value="Sheath_initiator"/>
</dbReference>
<dbReference type="Gene3D" id="3.10.450.40">
    <property type="match status" value="1"/>
</dbReference>
<dbReference type="Proteomes" id="UP000246222">
    <property type="component" value="Segment"/>
</dbReference>
<evidence type="ECO:0000313" key="2">
    <source>
        <dbReference type="Proteomes" id="UP000246222"/>
    </source>
</evidence>
<accession>A0A2U8UWL6</accession>
<evidence type="ECO:0000313" key="1">
    <source>
        <dbReference type="EMBL" id="AWN08651.1"/>
    </source>
</evidence>
<keyword evidence="2" id="KW-1185">Reference proteome</keyword>
<name>A0A2U8UWL6_9CAUD</name>
<dbReference type="GeneID" id="54992695"/>